<keyword evidence="1" id="KW-1133">Transmembrane helix</keyword>
<evidence type="ECO:0000313" key="2">
    <source>
        <dbReference type="EMBL" id="PIZ63116.1"/>
    </source>
</evidence>
<proteinExistence type="predicted"/>
<dbReference type="EMBL" id="PFOB01000031">
    <property type="protein sequence ID" value="PIZ63116.1"/>
    <property type="molecule type" value="Genomic_DNA"/>
</dbReference>
<gene>
    <name evidence="2" type="ORF">COY16_02690</name>
</gene>
<protein>
    <submittedName>
        <fullName evidence="2">Uncharacterized protein</fullName>
    </submittedName>
</protein>
<evidence type="ECO:0000256" key="1">
    <source>
        <dbReference type="SAM" id="Phobius"/>
    </source>
</evidence>
<keyword evidence="1" id="KW-0472">Membrane</keyword>
<evidence type="ECO:0000313" key="3">
    <source>
        <dbReference type="Proteomes" id="UP000228503"/>
    </source>
</evidence>
<name>A0A2M7TZ70_9BACT</name>
<dbReference type="AlphaFoldDB" id="A0A2M7TZ70"/>
<organism evidence="2 3">
    <name type="scientific">Candidatus Roizmanbacteria bacterium CG_4_10_14_0_2_um_filter_39_13</name>
    <dbReference type="NCBI Taxonomy" id="1974825"/>
    <lineage>
        <taxon>Bacteria</taxon>
        <taxon>Candidatus Roizmaniibacteriota</taxon>
    </lineage>
</organism>
<sequence length="71" mass="8125">MEFGLEIYIVLSILHIVMMPMMMSTSLDFQLPETVGLFMIGGFIGYAMDFYLIGFLFAAIMHFMFWSHGGD</sequence>
<dbReference type="Proteomes" id="UP000228503">
    <property type="component" value="Unassembled WGS sequence"/>
</dbReference>
<accession>A0A2M7TZ70</accession>
<feature type="transmembrane region" description="Helical" evidence="1">
    <location>
        <begin position="43"/>
        <end position="66"/>
    </location>
</feature>
<feature type="transmembrane region" description="Helical" evidence="1">
    <location>
        <begin position="7"/>
        <end position="23"/>
    </location>
</feature>
<comment type="caution">
    <text evidence="2">The sequence shown here is derived from an EMBL/GenBank/DDBJ whole genome shotgun (WGS) entry which is preliminary data.</text>
</comment>
<keyword evidence="1" id="KW-0812">Transmembrane</keyword>
<reference evidence="3" key="1">
    <citation type="submission" date="2017-09" db="EMBL/GenBank/DDBJ databases">
        <title>Depth-based differentiation of microbial function through sediment-hosted aquifers and enrichment of novel symbionts in the deep terrestrial subsurface.</title>
        <authorList>
            <person name="Probst A.J."/>
            <person name="Ladd B."/>
            <person name="Jarett J.K."/>
            <person name="Geller-Mcgrath D.E."/>
            <person name="Sieber C.M.K."/>
            <person name="Emerson J.B."/>
            <person name="Anantharaman K."/>
            <person name="Thomas B.C."/>
            <person name="Malmstrom R."/>
            <person name="Stieglmeier M."/>
            <person name="Klingl A."/>
            <person name="Woyke T."/>
            <person name="Ryan C.M."/>
            <person name="Banfield J.F."/>
        </authorList>
    </citation>
    <scope>NUCLEOTIDE SEQUENCE [LARGE SCALE GENOMIC DNA]</scope>
</reference>